<dbReference type="GO" id="GO:0042941">
    <property type="term" value="P:D-alanine transmembrane transport"/>
    <property type="evidence" value="ECO:0007669"/>
    <property type="project" value="TreeGrafter"/>
</dbReference>
<dbReference type="GO" id="GO:1903806">
    <property type="term" value="P:L-isoleucine import across plasma membrane"/>
    <property type="evidence" value="ECO:0007669"/>
    <property type="project" value="TreeGrafter"/>
</dbReference>
<comment type="caution">
    <text evidence="5">The sequence shown here is derived from an EMBL/GenBank/DDBJ whole genome shotgun (WGS) entry which is preliminary data.</text>
</comment>
<keyword evidence="2" id="KW-0547">Nucleotide-binding</keyword>
<gene>
    <name evidence="5" type="ORF">DI556_17155</name>
</gene>
<dbReference type="InterPro" id="IPR032823">
    <property type="entry name" value="BCA_ABC_TP_C"/>
</dbReference>
<dbReference type="GO" id="GO:0005524">
    <property type="term" value="F:ATP binding"/>
    <property type="evidence" value="ECO:0007669"/>
    <property type="project" value="UniProtKB-KW"/>
</dbReference>
<protein>
    <submittedName>
        <fullName evidence="5">ABC transporter ATP-binding protein</fullName>
    </submittedName>
</protein>
<dbReference type="InterPro" id="IPR027417">
    <property type="entry name" value="P-loop_NTPase"/>
</dbReference>
<dbReference type="GO" id="GO:0015192">
    <property type="term" value="F:L-phenylalanine transmembrane transporter activity"/>
    <property type="evidence" value="ECO:0007669"/>
    <property type="project" value="TreeGrafter"/>
</dbReference>
<dbReference type="GO" id="GO:1903805">
    <property type="term" value="P:L-valine import across plasma membrane"/>
    <property type="evidence" value="ECO:0007669"/>
    <property type="project" value="TreeGrafter"/>
</dbReference>
<dbReference type="AlphaFoldDB" id="A0A2W5PYK7"/>
<dbReference type="CDD" id="cd03219">
    <property type="entry name" value="ABC_Mj1267_LivG_branched"/>
    <property type="match status" value="1"/>
</dbReference>
<dbReference type="GO" id="GO:0016887">
    <property type="term" value="F:ATP hydrolysis activity"/>
    <property type="evidence" value="ECO:0007669"/>
    <property type="project" value="InterPro"/>
</dbReference>
<dbReference type="Gene3D" id="3.40.50.300">
    <property type="entry name" value="P-loop containing nucleotide triphosphate hydrolases"/>
    <property type="match status" value="1"/>
</dbReference>
<evidence type="ECO:0000256" key="3">
    <source>
        <dbReference type="ARBA" id="ARBA00022840"/>
    </source>
</evidence>
<sequence>MSLLVCEGVTKSFLGVRALSEVSVSVAEGETLGIIGPNGSGKTTFFNILSGLERADAGRILLGGADITRTPPHRISARGIARTFQNLRLFGGMTALENVLCGGHKEAPTGFLGQLAQTRAVRRAEAEADARARACLAEVGLAGYEEAFTTQMSYGQTKRLELARALNASPRVLLLDEPTAGMNDVQAAEILDVVARLRDRHALTLIVIEHNVPVLARFADRIVVLDAGRKLIEGAPATVVRDRRVIEAYLGKGAA</sequence>
<dbReference type="SMART" id="SM00382">
    <property type="entry name" value="AAA"/>
    <property type="match status" value="1"/>
</dbReference>
<dbReference type="PANTHER" id="PTHR45772:SF7">
    <property type="entry name" value="AMINO ACID ABC TRANSPORTER ATP-BINDING PROTEIN"/>
    <property type="match status" value="1"/>
</dbReference>
<evidence type="ECO:0000313" key="5">
    <source>
        <dbReference type="EMBL" id="PZQ47573.1"/>
    </source>
</evidence>
<reference evidence="5 6" key="1">
    <citation type="submission" date="2017-08" db="EMBL/GenBank/DDBJ databases">
        <title>Infants hospitalized years apart are colonized by the same room-sourced microbial strains.</title>
        <authorList>
            <person name="Brooks B."/>
            <person name="Olm M.R."/>
            <person name="Firek B.A."/>
            <person name="Baker R."/>
            <person name="Thomas B.C."/>
            <person name="Morowitz M.J."/>
            <person name="Banfield J.F."/>
        </authorList>
    </citation>
    <scope>NUCLEOTIDE SEQUENCE [LARGE SCALE GENOMIC DNA]</scope>
    <source>
        <strain evidence="5">S2_005_002_R2_34</strain>
    </source>
</reference>
<evidence type="ECO:0000256" key="1">
    <source>
        <dbReference type="ARBA" id="ARBA00022448"/>
    </source>
</evidence>
<organism evidence="5 6">
    <name type="scientific">Rhodovulum sulfidophilum</name>
    <name type="common">Rhodobacter sulfidophilus</name>
    <dbReference type="NCBI Taxonomy" id="35806"/>
    <lineage>
        <taxon>Bacteria</taxon>
        <taxon>Pseudomonadati</taxon>
        <taxon>Pseudomonadota</taxon>
        <taxon>Alphaproteobacteria</taxon>
        <taxon>Rhodobacterales</taxon>
        <taxon>Paracoccaceae</taxon>
        <taxon>Rhodovulum</taxon>
    </lineage>
</organism>
<dbReference type="GO" id="GO:0015188">
    <property type="term" value="F:L-isoleucine transmembrane transporter activity"/>
    <property type="evidence" value="ECO:0007669"/>
    <property type="project" value="TreeGrafter"/>
</dbReference>
<keyword evidence="3 5" id="KW-0067">ATP-binding</keyword>
<name>A0A2W5PYK7_RHOSU</name>
<evidence type="ECO:0000256" key="2">
    <source>
        <dbReference type="ARBA" id="ARBA00022741"/>
    </source>
</evidence>
<dbReference type="GO" id="GO:0015808">
    <property type="term" value="P:L-alanine transport"/>
    <property type="evidence" value="ECO:0007669"/>
    <property type="project" value="TreeGrafter"/>
</dbReference>
<dbReference type="GO" id="GO:0005886">
    <property type="term" value="C:plasma membrane"/>
    <property type="evidence" value="ECO:0007669"/>
    <property type="project" value="TreeGrafter"/>
</dbReference>
<evidence type="ECO:0000313" key="6">
    <source>
        <dbReference type="Proteomes" id="UP000249185"/>
    </source>
</evidence>
<accession>A0A2W5PYK7</accession>
<proteinExistence type="predicted"/>
<evidence type="ECO:0000259" key="4">
    <source>
        <dbReference type="PROSITE" id="PS50893"/>
    </source>
</evidence>
<dbReference type="SUPFAM" id="SSF52540">
    <property type="entry name" value="P-loop containing nucleoside triphosphate hydrolases"/>
    <property type="match status" value="1"/>
</dbReference>
<feature type="domain" description="ABC transporter" evidence="4">
    <location>
        <begin position="4"/>
        <end position="252"/>
    </location>
</feature>
<dbReference type="Proteomes" id="UP000249185">
    <property type="component" value="Unassembled WGS sequence"/>
</dbReference>
<dbReference type="InterPro" id="IPR051120">
    <property type="entry name" value="ABC_AA/LPS_Transport"/>
</dbReference>
<dbReference type="Pfam" id="PF00005">
    <property type="entry name" value="ABC_tran"/>
    <property type="match status" value="1"/>
</dbReference>
<dbReference type="PROSITE" id="PS50893">
    <property type="entry name" value="ABC_TRANSPORTER_2"/>
    <property type="match status" value="1"/>
</dbReference>
<dbReference type="Pfam" id="PF12399">
    <property type="entry name" value="BCA_ABC_TP_C"/>
    <property type="match status" value="1"/>
</dbReference>
<dbReference type="PANTHER" id="PTHR45772">
    <property type="entry name" value="CONSERVED COMPONENT OF ABC TRANSPORTER FOR NATURAL AMINO ACIDS-RELATED"/>
    <property type="match status" value="1"/>
</dbReference>
<keyword evidence="1" id="KW-0813">Transport</keyword>
<dbReference type="InterPro" id="IPR003439">
    <property type="entry name" value="ABC_transporter-like_ATP-bd"/>
</dbReference>
<dbReference type="FunFam" id="3.40.50.300:FF:000421">
    <property type="entry name" value="Branched-chain amino acid ABC transporter ATP-binding protein"/>
    <property type="match status" value="1"/>
</dbReference>
<dbReference type="EMBL" id="QFPW01000016">
    <property type="protein sequence ID" value="PZQ47573.1"/>
    <property type="molecule type" value="Genomic_DNA"/>
</dbReference>
<dbReference type="InterPro" id="IPR003593">
    <property type="entry name" value="AAA+_ATPase"/>
</dbReference>
<dbReference type="GO" id="GO:0005304">
    <property type="term" value="F:L-valine transmembrane transporter activity"/>
    <property type="evidence" value="ECO:0007669"/>
    <property type="project" value="TreeGrafter"/>
</dbReference>